<accession>G8RSN4</accession>
<organism evidence="1 2">
    <name type="scientific">Mycolicibacterium rhodesiae (strain NBB3)</name>
    <name type="common">Mycobacterium rhodesiae</name>
    <dbReference type="NCBI Taxonomy" id="710685"/>
    <lineage>
        <taxon>Bacteria</taxon>
        <taxon>Bacillati</taxon>
        <taxon>Actinomycetota</taxon>
        <taxon>Actinomycetes</taxon>
        <taxon>Mycobacteriales</taxon>
        <taxon>Mycobacteriaceae</taxon>
        <taxon>Mycolicibacterium</taxon>
    </lineage>
</organism>
<protein>
    <submittedName>
        <fullName evidence="1">Uncharacterized protein</fullName>
    </submittedName>
</protein>
<dbReference type="HOGENOM" id="CLU_2845166_0_0_11"/>
<keyword evidence="2" id="KW-1185">Reference proteome</keyword>
<dbReference type="AlphaFoldDB" id="G8RSN4"/>
<sequence>MARRIEYSGELCECGEPMFSRVVTLGVGVESRRGPTCWLDECWVHRSWLQAADRRAAARNALLMS</sequence>
<evidence type="ECO:0000313" key="2">
    <source>
        <dbReference type="Proteomes" id="UP000005442"/>
    </source>
</evidence>
<reference evidence="1 2" key="1">
    <citation type="submission" date="2011-12" db="EMBL/GenBank/DDBJ databases">
        <title>Complete sequence of Mycobacterium rhodesiae NBB3.</title>
        <authorList>
            <consortium name="US DOE Joint Genome Institute"/>
            <person name="Lucas S."/>
            <person name="Han J."/>
            <person name="Lapidus A."/>
            <person name="Cheng J.-F."/>
            <person name="Goodwin L."/>
            <person name="Pitluck S."/>
            <person name="Peters L."/>
            <person name="Mikhailova N."/>
            <person name="Gu W."/>
            <person name="Detter J.C."/>
            <person name="Han C."/>
            <person name="Tapia R."/>
            <person name="Land M."/>
            <person name="Hauser L."/>
            <person name="Kyrpides N."/>
            <person name="Ivanova N."/>
            <person name="Pagani I."/>
            <person name="Mattes T."/>
            <person name="Holmes A."/>
            <person name="Rutledge P."/>
            <person name="Paulsen I."/>
            <person name="Coleman N."/>
            <person name="Woyke T."/>
        </authorList>
    </citation>
    <scope>NUCLEOTIDE SEQUENCE [LARGE SCALE GENOMIC DNA]</scope>
    <source>
        <strain evidence="1 2">NBB3</strain>
    </source>
</reference>
<dbReference type="EMBL" id="CP003169">
    <property type="protein sequence ID" value="AEV76567.1"/>
    <property type="molecule type" value="Genomic_DNA"/>
</dbReference>
<evidence type="ECO:0000313" key="1">
    <source>
        <dbReference type="EMBL" id="AEV76567.1"/>
    </source>
</evidence>
<gene>
    <name evidence="1" type="ordered locus">MycrhN_6106</name>
</gene>
<dbReference type="PATRIC" id="fig|710685.3.peg.6132"/>
<dbReference type="Proteomes" id="UP000005442">
    <property type="component" value="Chromosome"/>
</dbReference>
<name>G8RSN4_MYCRN</name>
<proteinExistence type="predicted"/>
<dbReference type="KEGG" id="mrh:MycrhN_6106"/>